<keyword evidence="8" id="KW-1185">Reference proteome</keyword>
<sequence>MKTFELRHIFQRSARLLAYLASILALGQPGVLRAEADHNGHDHDHGSHSHEGHDHSEGDGHDHDAAASAGGHDTHDDHDGHDHEEGVVVLSAEVMKEFGITIGQAGPGVLHEEVVLPGSIQFNRERVAYVTPRFAGTVMEIKARLADKVEAGQVLATLESTDTLRPFEVKAPFDGVITAYEVSLGQTVEAGEPIFTVADLSTVWADLRIYQRDMGKLTQGQPVLVSGGQGSGVFRGTVAYIAPVVDEHTRTGLARVVVKNHDGTWRPGQFVKGAVGIASHEEPVVVPRAAIVEYEGQPVVFVQTDEGFEPRPLVLGHADSESFEVEDGLLPGETYVTANPISLKAELGKGSFGGHQH</sequence>
<dbReference type="GO" id="GO:0046914">
    <property type="term" value="F:transition metal ion binding"/>
    <property type="evidence" value="ECO:0007669"/>
    <property type="project" value="TreeGrafter"/>
</dbReference>
<dbReference type="Pfam" id="PF25954">
    <property type="entry name" value="Beta-barrel_RND_2"/>
    <property type="match status" value="1"/>
</dbReference>
<evidence type="ECO:0000313" key="8">
    <source>
        <dbReference type="Proteomes" id="UP000546464"/>
    </source>
</evidence>
<dbReference type="Pfam" id="PF25975">
    <property type="entry name" value="CzcB_C"/>
    <property type="match status" value="1"/>
</dbReference>
<evidence type="ECO:0000259" key="4">
    <source>
        <dbReference type="Pfam" id="PF25954"/>
    </source>
</evidence>
<dbReference type="GO" id="GO:0022857">
    <property type="term" value="F:transmembrane transporter activity"/>
    <property type="evidence" value="ECO:0007669"/>
    <property type="project" value="InterPro"/>
</dbReference>
<dbReference type="Gene3D" id="2.40.50.100">
    <property type="match status" value="1"/>
</dbReference>
<evidence type="ECO:0000259" key="6">
    <source>
        <dbReference type="Pfam" id="PF25975"/>
    </source>
</evidence>
<dbReference type="NCBIfam" id="TIGR01730">
    <property type="entry name" value="RND_mfp"/>
    <property type="match status" value="1"/>
</dbReference>
<dbReference type="RefSeq" id="WP_185674938.1">
    <property type="nucleotide sequence ID" value="NZ_JACHVB010000020.1"/>
</dbReference>
<dbReference type="FunFam" id="2.40.30.170:FF:000010">
    <property type="entry name" value="Efflux RND transporter periplasmic adaptor subunit"/>
    <property type="match status" value="1"/>
</dbReference>
<dbReference type="InterPro" id="IPR051909">
    <property type="entry name" value="MFP_Cation_Efflux"/>
</dbReference>
<feature type="region of interest" description="Disordered" evidence="3">
    <location>
        <begin position="35"/>
        <end position="82"/>
    </location>
</feature>
<comment type="similarity">
    <text evidence="1">Belongs to the membrane fusion protein (MFP) (TC 8.A.1) family.</text>
</comment>
<proteinExistence type="inferred from homology"/>
<dbReference type="CDD" id="cd06850">
    <property type="entry name" value="biotinyl_domain"/>
    <property type="match status" value="1"/>
</dbReference>
<dbReference type="Pfam" id="PF25973">
    <property type="entry name" value="BSH_CzcB"/>
    <property type="match status" value="1"/>
</dbReference>
<dbReference type="GO" id="GO:0015679">
    <property type="term" value="P:plasma membrane copper ion transport"/>
    <property type="evidence" value="ECO:0007669"/>
    <property type="project" value="TreeGrafter"/>
</dbReference>
<feature type="domain" description="CzcB-like C-terminal circularly permuted SH3-like" evidence="6">
    <location>
        <begin position="284"/>
        <end position="344"/>
    </location>
</feature>
<organism evidence="7 8">
    <name type="scientific">Ruficoccus amylovorans</name>
    <dbReference type="NCBI Taxonomy" id="1804625"/>
    <lineage>
        <taxon>Bacteria</taxon>
        <taxon>Pseudomonadati</taxon>
        <taxon>Verrucomicrobiota</taxon>
        <taxon>Opitutia</taxon>
        <taxon>Puniceicoccales</taxon>
        <taxon>Cerasicoccaceae</taxon>
        <taxon>Ruficoccus</taxon>
    </lineage>
</organism>
<dbReference type="GO" id="GO:0060003">
    <property type="term" value="P:copper ion export"/>
    <property type="evidence" value="ECO:0007669"/>
    <property type="project" value="TreeGrafter"/>
</dbReference>
<evidence type="ECO:0000259" key="5">
    <source>
        <dbReference type="Pfam" id="PF25973"/>
    </source>
</evidence>
<dbReference type="GO" id="GO:0016020">
    <property type="term" value="C:membrane"/>
    <property type="evidence" value="ECO:0007669"/>
    <property type="project" value="InterPro"/>
</dbReference>
<dbReference type="Gene3D" id="2.40.420.20">
    <property type="match status" value="1"/>
</dbReference>
<dbReference type="SUPFAM" id="SSF111369">
    <property type="entry name" value="HlyD-like secretion proteins"/>
    <property type="match status" value="1"/>
</dbReference>
<accession>A0A842HF64</accession>
<reference evidence="7 8" key="1">
    <citation type="submission" date="2020-07" db="EMBL/GenBank/DDBJ databases">
        <authorList>
            <person name="Feng X."/>
        </authorList>
    </citation>
    <scope>NUCLEOTIDE SEQUENCE [LARGE SCALE GENOMIC DNA]</scope>
    <source>
        <strain evidence="7 8">JCM31066</strain>
    </source>
</reference>
<keyword evidence="2" id="KW-0813">Transport</keyword>
<feature type="compositionally biased region" description="Basic and acidic residues" evidence="3">
    <location>
        <begin position="35"/>
        <end position="65"/>
    </location>
</feature>
<evidence type="ECO:0000256" key="1">
    <source>
        <dbReference type="ARBA" id="ARBA00009477"/>
    </source>
</evidence>
<dbReference type="EMBL" id="JACHVB010000020">
    <property type="protein sequence ID" value="MBC2593951.1"/>
    <property type="molecule type" value="Genomic_DNA"/>
</dbReference>
<feature type="domain" description="CusB-like beta-barrel" evidence="4">
    <location>
        <begin position="202"/>
        <end position="273"/>
    </location>
</feature>
<dbReference type="InterPro" id="IPR006143">
    <property type="entry name" value="RND_pump_MFP"/>
</dbReference>
<dbReference type="PANTHER" id="PTHR30097:SF4">
    <property type="entry name" value="SLR6042 PROTEIN"/>
    <property type="match status" value="1"/>
</dbReference>
<comment type="caution">
    <text evidence="7">The sequence shown here is derived from an EMBL/GenBank/DDBJ whole genome shotgun (WGS) entry which is preliminary data.</text>
</comment>
<gene>
    <name evidence="7" type="ORF">H5P28_06715</name>
</gene>
<feature type="compositionally biased region" description="Basic and acidic residues" evidence="3">
    <location>
        <begin position="72"/>
        <end position="82"/>
    </location>
</feature>
<dbReference type="InterPro" id="IPR058647">
    <property type="entry name" value="BSH_CzcB-like"/>
</dbReference>
<name>A0A842HF64_9BACT</name>
<dbReference type="InterPro" id="IPR058792">
    <property type="entry name" value="Beta-barrel_RND_2"/>
</dbReference>
<feature type="domain" description="CzcB-like barrel-sandwich hybrid" evidence="5">
    <location>
        <begin position="126"/>
        <end position="199"/>
    </location>
</feature>
<dbReference type="Proteomes" id="UP000546464">
    <property type="component" value="Unassembled WGS sequence"/>
</dbReference>
<dbReference type="Gene3D" id="2.40.30.170">
    <property type="match status" value="1"/>
</dbReference>
<evidence type="ECO:0000256" key="2">
    <source>
        <dbReference type="ARBA" id="ARBA00022448"/>
    </source>
</evidence>
<evidence type="ECO:0000313" key="7">
    <source>
        <dbReference type="EMBL" id="MBC2593951.1"/>
    </source>
</evidence>
<dbReference type="PANTHER" id="PTHR30097">
    <property type="entry name" value="CATION EFFLUX SYSTEM PROTEIN CUSB"/>
    <property type="match status" value="1"/>
</dbReference>
<dbReference type="GO" id="GO:0030288">
    <property type="term" value="C:outer membrane-bounded periplasmic space"/>
    <property type="evidence" value="ECO:0007669"/>
    <property type="project" value="TreeGrafter"/>
</dbReference>
<dbReference type="InterPro" id="IPR058649">
    <property type="entry name" value="CzcB_C"/>
</dbReference>
<evidence type="ECO:0000256" key="3">
    <source>
        <dbReference type="SAM" id="MobiDB-lite"/>
    </source>
</evidence>
<protein>
    <submittedName>
        <fullName evidence="7">Efflux RND transporter periplasmic adaptor subunit</fullName>
    </submittedName>
</protein>
<dbReference type="AlphaFoldDB" id="A0A842HF64"/>